<feature type="transmembrane region" description="Helical" evidence="1">
    <location>
        <begin position="66"/>
        <end position="88"/>
    </location>
</feature>
<accession>A0AA40DLT3</accession>
<evidence type="ECO:0000256" key="1">
    <source>
        <dbReference type="SAM" id="Phobius"/>
    </source>
</evidence>
<keyword evidence="3" id="KW-1185">Reference proteome</keyword>
<keyword evidence="1" id="KW-0472">Membrane</keyword>
<protein>
    <submittedName>
        <fullName evidence="2">Uncharacterized protein</fullName>
    </submittedName>
</protein>
<name>A0AA40DLT3_9PEZI</name>
<comment type="caution">
    <text evidence="2">The sequence shown here is derived from an EMBL/GenBank/DDBJ whole genome shotgun (WGS) entry which is preliminary data.</text>
</comment>
<reference evidence="2" key="1">
    <citation type="submission" date="2023-06" db="EMBL/GenBank/DDBJ databases">
        <title>Genome-scale phylogeny and comparative genomics of the fungal order Sordariales.</title>
        <authorList>
            <consortium name="Lawrence Berkeley National Laboratory"/>
            <person name="Hensen N."/>
            <person name="Bonometti L."/>
            <person name="Westerberg I."/>
            <person name="Brannstrom I.O."/>
            <person name="Guillou S."/>
            <person name="Cros-Aarteil S."/>
            <person name="Calhoun S."/>
            <person name="Haridas S."/>
            <person name="Kuo A."/>
            <person name="Mondo S."/>
            <person name="Pangilinan J."/>
            <person name="Riley R."/>
            <person name="Labutti K."/>
            <person name="Andreopoulos B."/>
            <person name="Lipzen A."/>
            <person name="Chen C."/>
            <person name="Yanf M."/>
            <person name="Daum C."/>
            <person name="Ng V."/>
            <person name="Clum A."/>
            <person name="Steindorff A."/>
            <person name="Ohm R."/>
            <person name="Martin F."/>
            <person name="Silar P."/>
            <person name="Natvig D."/>
            <person name="Lalanne C."/>
            <person name="Gautier V."/>
            <person name="Ament-Velasquez S.L."/>
            <person name="Kruys A."/>
            <person name="Hutchinson M.I."/>
            <person name="Powell A.J."/>
            <person name="Barry K."/>
            <person name="Miller A.N."/>
            <person name="Grigoriev I.V."/>
            <person name="Debuchy R."/>
            <person name="Gladieux P."/>
            <person name="Thoren M.H."/>
            <person name="Johannesson H."/>
        </authorList>
    </citation>
    <scope>NUCLEOTIDE SEQUENCE</scope>
    <source>
        <strain evidence="2">SMH4607-1</strain>
    </source>
</reference>
<keyword evidence="1" id="KW-0812">Transmembrane</keyword>
<sequence length="140" mass="14664">MAGNVGSTLANHGPARAFAETSRNTTTRTPPGFGVSPAAVVVPRTISTFSLSRPPPGVIQTPKAPMALTISVAVGCLAATYLFLRFLLYAAQDVKEPSAILTRIPFLSRCNATEIIPGLQKQWWSISFAALAAADGISGH</sequence>
<dbReference type="AlphaFoldDB" id="A0AA40DLT3"/>
<organism evidence="2 3">
    <name type="scientific">Lasiosphaeris hirsuta</name>
    <dbReference type="NCBI Taxonomy" id="260670"/>
    <lineage>
        <taxon>Eukaryota</taxon>
        <taxon>Fungi</taxon>
        <taxon>Dikarya</taxon>
        <taxon>Ascomycota</taxon>
        <taxon>Pezizomycotina</taxon>
        <taxon>Sordariomycetes</taxon>
        <taxon>Sordariomycetidae</taxon>
        <taxon>Sordariales</taxon>
        <taxon>Lasiosphaeriaceae</taxon>
        <taxon>Lasiosphaeris</taxon>
    </lineage>
</organism>
<proteinExistence type="predicted"/>
<dbReference type="Proteomes" id="UP001172102">
    <property type="component" value="Unassembled WGS sequence"/>
</dbReference>
<dbReference type="EMBL" id="JAUKUA010000007">
    <property type="protein sequence ID" value="KAK0704523.1"/>
    <property type="molecule type" value="Genomic_DNA"/>
</dbReference>
<gene>
    <name evidence="2" type="ORF">B0H67DRAFT_648951</name>
</gene>
<evidence type="ECO:0000313" key="2">
    <source>
        <dbReference type="EMBL" id="KAK0704523.1"/>
    </source>
</evidence>
<evidence type="ECO:0000313" key="3">
    <source>
        <dbReference type="Proteomes" id="UP001172102"/>
    </source>
</evidence>
<keyword evidence="1" id="KW-1133">Transmembrane helix</keyword>